<accession>A0A194PGQ1</accession>
<feature type="non-terminal residue" evidence="1">
    <location>
        <position position="1"/>
    </location>
</feature>
<gene>
    <name evidence="1" type="ORF">RR46_13698</name>
</gene>
<proteinExistence type="predicted"/>
<keyword evidence="2" id="KW-1185">Reference proteome</keyword>
<sequence length="50" mass="5923">RLLVQGPWGRSPIRWTDQNRAGVNVPILQCTKKTATRMEWRYLVKWVTDP</sequence>
<reference evidence="1 2" key="1">
    <citation type="journal article" date="2015" name="Nat. Commun.">
        <title>Outbred genome sequencing and CRISPR/Cas9 gene editing in butterflies.</title>
        <authorList>
            <person name="Li X."/>
            <person name="Fan D."/>
            <person name="Zhang W."/>
            <person name="Liu G."/>
            <person name="Zhang L."/>
            <person name="Zhao L."/>
            <person name="Fang X."/>
            <person name="Chen L."/>
            <person name="Dong Y."/>
            <person name="Chen Y."/>
            <person name="Ding Y."/>
            <person name="Zhao R."/>
            <person name="Feng M."/>
            <person name="Zhu Y."/>
            <person name="Feng Y."/>
            <person name="Jiang X."/>
            <person name="Zhu D."/>
            <person name="Xiang H."/>
            <person name="Feng X."/>
            <person name="Li S."/>
            <person name="Wang J."/>
            <person name="Zhang G."/>
            <person name="Kronforst M.R."/>
            <person name="Wang W."/>
        </authorList>
    </citation>
    <scope>NUCLEOTIDE SEQUENCE [LARGE SCALE GENOMIC DNA]</scope>
    <source>
        <strain evidence="1">Ya'a_city_454_Px</strain>
        <tissue evidence="1">Whole body</tissue>
    </source>
</reference>
<organism evidence="1 2">
    <name type="scientific">Papilio xuthus</name>
    <name type="common">Asian swallowtail butterfly</name>
    <dbReference type="NCBI Taxonomy" id="66420"/>
    <lineage>
        <taxon>Eukaryota</taxon>
        <taxon>Metazoa</taxon>
        <taxon>Ecdysozoa</taxon>
        <taxon>Arthropoda</taxon>
        <taxon>Hexapoda</taxon>
        <taxon>Insecta</taxon>
        <taxon>Pterygota</taxon>
        <taxon>Neoptera</taxon>
        <taxon>Endopterygota</taxon>
        <taxon>Lepidoptera</taxon>
        <taxon>Glossata</taxon>
        <taxon>Ditrysia</taxon>
        <taxon>Papilionoidea</taxon>
        <taxon>Papilionidae</taxon>
        <taxon>Papilioninae</taxon>
        <taxon>Papilio</taxon>
    </lineage>
</organism>
<dbReference type="EMBL" id="KQ459604">
    <property type="protein sequence ID" value="KPI92477.1"/>
    <property type="molecule type" value="Genomic_DNA"/>
</dbReference>
<evidence type="ECO:0000313" key="2">
    <source>
        <dbReference type="Proteomes" id="UP000053268"/>
    </source>
</evidence>
<name>A0A194PGQ1_PAPXU</name>
<dbReference type="AlphaFoldDB" id="A0A194PGQ1"/>
<evidence type="ECO:0000313" key="1">
    <source>
        <dbReference type="EMBL" id="KPI92477.1"/>
    </source>
</evidence>
<dbReference type="Proteomes" id="UP000053268">
    <property type="component" value="Unassembled WGS sequence"/>
</dbReference>
<protein>
    <submittedName>
        <fullName evidence="1">Uncharacterized protein</fullName>
    </submittedName>
</protein>